<sequence length="243" mass="26400">MLSSRELHYFNQKEEWTPFVWPGDTLENISRVEWQTEEAGLRSTFDTQGRFGLIRLLERAKVTPQDNARYLLAWTPDQSQGIPLKVQLRSEAGAGPLDMLVLRHFSLPQRIFLTGLSRGAQPQPLGGPPPLPAAMLESARLAEVPFPSGWPGGASRTGNADSVPLHAGADHAAAASAPKRPRPVAPKVSESAAKPAASQATPTTTWLEPNEGRPLSESKPPETFRLESALTSAHRLLADAFAY</sequence>
<dbReference type="Proteomes" id="UP000077961">
    <property type="component" value="Unassembled WGS sequence"/>
</dbReference>
<dbReference type="InterPro" id="IPR010623">
    <property type="entry name" value="IcmF_C"/>
</dbReference>
<proteinExistence type="predicted"/>
<comment type="caution">
    <text evidence="3">The sequence shown here is derived from an EMBL/GenBank/DDBJ whole genome shotgun (WGS) entry which is preliminary data.</text>
</comment>
<feature type="region of interest" description="Disordered" evidence="1">
    <location>
        <begin position="170"/>
        <end position="223"/>
    </location>
</feature>
<dbReference type="Pfam" id="PF06744">
    <property type="entry name" value="IcmF_C"/>
    <property type="match status" value="1"/>
</dbReference>
<dbReference type="InterPro" id="IPR053156">
    <property type="entry name" value="T6SS_TssM-like"/>
</dbReference>
<evidence type="ECO:0000313" key="4">
    <source>
        <dbReference type="Proteomes" id="UP000077961"/>
    </source>
</evidence>
<keyword evidence="4" id="KW-1185">Reference proteome</keyword>
<gene>
    <name evidence="3" type="ORF">A6V36_30175</name>
</gene>
<dbReference type="EMBL" id="LXJZ01000174">
    <property type="protein sequence ID" value="OAJ58680.1"/>
    <property type="molecule type" value="Genomic_DNA"/>
</dbReference>
<evidence type="ECO:0000313" key="3">
    <source>
        <dbReference type="EMBL" id="OAJ58680.1"/>
    </source>
</evidence>
<feature type="compositionally biased region" description="Basic and acidic residues" evidence="1">
    <location>
        <begin position="210"/>
        <end position="223"/>
    </location>
</feature>
<name>A0ABX2UVY6_9BURK</name>
<feature type="domain" description="Type VI secretion system IcmF C-terminal" evidence="2">
    <location>
        <begin position="5"/>
        <end position="79"/>
    </location>
</feature>
<accession>A0ABX2UVY6</accession>
<protein>
    <recommendedName>
        <fullName evidence="2">Type VI secretion system IcmF C-terminal domain-containing protein</fullName>
    </recommendedName>
</protein>
<dbReference type="PANTHER" id="PTHR36153">
    <property type="entry name" value="INNER MEMBRANE PROTEIN-RELATED"/>
    <property type="match status" value="1"/>
</dbReference>
<reference evidence="3 4" key="1">
    <citation type="submission" date="2016-04" db="EMBL/GenBank/DDBJ databases">
        <title>Reclassification of Paraburkholderia panaciterrae (Farh et al. 2015) Dobritsa &amp; Samadpour 2016 as a later homotypic synonym of Paraburkholderia ginsengiterrae (Farh et al. 2015) Dobritsa &amp; Samadpour 2016.</title>
        <authorList>
            <person name="Dobritsa A.P."/>
            <person name="Kutumbaka K."/>
            <person name="Samadpour M."/>
        </authorList>
    </citation>
    <scope>NUCLEOTIDE SEQUENCE [LARGE SCALE GENOMIC DNA]</scope>
    <source>
        <strain evidence="3 4">DCY85-1</strain>
    </source>
</reference>
<evidence type="ECO:0000259" key="2">
    <source>
        <dbReference type="Pfam" id="PF06744"/>
    </source>
</evidence>
<evidence type="ECO:0000256" key="1">
    <source>
        <dbReference type="SAM" id="MobiDB-lite"/>
    </source>
</evidence>
<dbReference type="PANTHER" id="PTHR36153:SF1">
    <property type="entry name" value="TYPE VI SECRETION SYSTEM COMPONENT TSSM1"/>
    <property type="match status" value="1"/>
</dbReference>
<feature type="compositionally biased region" description="Polar residues" evidence="1">
    <location>
        <begin position="198"/>
        <end position="207"/>
    </location>
</feature>
<organism evidence="3 4">
    <name type="scientific">Paraburkholderia ginsengiterrae</name>
    <dbReference type="NCBI Taxonomy" id="1462993"/>
    <lineage>
        <taxon>Bacteria</taxon>
        <taxon>Pseudomonadati</taxon>
        <taxon>Pseudomonadota</taxon>
        <taxon>Betaproteobacteria</taxon>
        <taxon>Burkholderiales</taxon>
        <taxon>Burkholderiaceae</taxon>
        <taxon>Paraburkholderia</taxon>
    </lineage>
</organism>